<evidence type="ECO:0000256" key="1">
    <source>
        <dbReference type="SAM" id="SignalP"/>
    </source>
</evidence>
<accession>A0A370DMI8</accession>
<evidence type="ECO:0000313" key="3">
    <source>
        <dbReference type="Proteomes" id="UP000255508"/>
    </source>
</evidence>
<protein>
    <submittedName>
        <fullName evidence="2">AraC family transcriptional regulator</fullName>
    </submittedName>
</protein>
<dbReference type="EMBL" id="QFXD01000299">
    <property type="protein sequence ID" value="RDH85604.1"/>
    <property type="molecule type" value="Genomic_DNA"/>
</dbReference>
<reference evidence="2 3" key="1">
    <citation type="journal article" date="2018" name="ISME J.">
        <title>Endosymbiont genomes yield clues of tubeworm success.</title>
        <authorList>
            <person name="Li Y."/>
            <person name="Liles M.R."/>
            <person name="Halanych K.M."/>
        </authorList>
    </citation>
    <scope>NUCLEOTIDE SEQUENCE [LARGE SCALE GENOMIC DNA]</scope>
    <source>
        <strain evidence="2">A1422</strain>
    </source>
</reference>
<dbReference type="AlphaFoldDB" id="A0A370DMI8"/>
<comment type="caution">
    <text evidence="2">The sequence shown here is derived from an EMBL/GenBank/DDBJ whole genome shotgun (WGS) entry which is preliminary data.</text>
</comment>
<sequence>MKTRLPKILRLLALLLLSLSIVGHSQADEPADLQSQVRLLKKAVVALNRDLFLLEEELLFPGHTQVPVFLSLDLGEFFTLDSVQLKIDDKALANHLYTERELAALRRGGVQRLFLGNLKSGEHELVAFFTGLGPAGRDYRRATSLKFTKGVSPKLLELRIVDLEARQQPEFDVREWE</sequence>
<dbReference type="Proteomes" id="UP000255508">
    <property type="component" value="Unassembled WGS sequence"/>
</dbReference>
<proteinExistence type="predicted"/>
<name>A0A370DMI8_9GAMM</name>
<keyword evidence="1" id="KW-0732">Signal</keyword>
<organism evidence="2 3">
    <name type="scientific">endosymbiont of Lamellibrachia luymesi</name>
    <dbReference type="NCBI Taxonomy" id="2200907"/>
    <lineage>
        <taxon>Bacteria</taxon>
        <taxon>Pseudomonadati</taxon>
        <taxon>Pseudomonadota</taxon>
        <taxon>Gammaproteobacteria</taxon>
        <taxon>sulfur-oxidizing symbionts</taxon>
    </lineage>
</organism>
<evidence type="ECO:0000313" key="2">
    <source>
        <dbReference type="EMBL" id="RDH85604.1"/>
    </source>
</evidence>
<gene>
    <name evidence="2" type="ORF">DIZ79_16745</name>
</gene>
<feature type="chain" id="PRO_5017001504" evidence="1">
    <location>
        <begin position="28"/>
        <end position="177"/>
    </location>
</feature>
<feature type="signal peptide" evidence="1">
    <location>
        <begin position="1"/>
        <end position="27"/>
    </location>
</feature>